<proteinExistence type="predicted"/>
<accession>A0A7S1AJI4</accession>
<gene>
    <name evidence="1" type="ORF">NSCI0253_LOCUS30369</name>
</gene>
<sequence>MPHGGKHEADNTACLTRTQKKKLTQVFSNTCKKNKQLPLSNVCGSLEHFVQDAKTTYLIPTKKDEAHATVSIHCMHGHCQVIITCENWLPPVSYHEGFNTNKT</sequence>
<dbReference type="EMBL" id="HBFQ01042865">
    <property type="protein sequence ID" value="CAD8856017.1"/>
    <property type="molecule type" value="Transcribed_RNA"/>
</dbReference>
<evidence type="ECO:0000313" key="1">
    <source>
        <dbReference type="EMBL" id="CAD8856017.1"/>
    </source>
</evidence>
<name>A0A7S1AJI4_NOCSC</name>
<reference evidence="1" key="1">
    <citation type="submission" date="2021-01" db="EMBL/GenBank/DDBJ databases">
        <authorList>
            <person name="Corre E."/>
            <person name="Pelletier E."/>
            <person name="Niang G."/>
            <person name="Scheremetjew M."/>
            <person name="Finn R."/>
            <person name="Kale V."/>
            <person name="Holt S."/>
            <person name="Cochrane G."/>
            <person name="Meng A."/>
            <person name="Brown T."/>
            <person name="Cohen L."/>
        </authorList>
    </citation>
    <scope>NUCLEOTIDE SEQUENCE</scope>
</reference>
<organism evidence="1">
    <name type="scientific">Noctiluca scintillans</name>
    <name type="common">Sea sparkle</name>
    <name type="synonym">Red tide dinoflagellate</name>
    <dbReference type="NCBI Taxonomy" id="2966"/>
    <lineage>
        <taxon>Eukaryota</taxon>
        <taxon>Sar</taxon>
        <taxon>Alveolata</taxon>
        <taxon>Dinophyceae</taxon>
        <taxon>Noctilucales</taxon>
        <taxon>Noctilucaceae</taxon>
        <taxon>Noctiluca</taxon>
    </lineage>
</organism>
<protein>
    <submittedName>
        <fullName evidence="1">Uncharacterized protein</fullName>
    </submittedName>
</protein>
<dbReference type="AlphaFoldDB" id="A0A7S1AJI4"/>